<name>A0A0J6SHV4_9HYPH</name>
<sequence length="102" mass="10733">MPTGLRTDTADLARPRRQDPPDAAGPAPRRAVRNHTAPSLLAFIWRESALEQVGLALLAVAVFLAGLAPIELQRRAVGLAVRGADPHPLLGLALLYVLAAAS</sequence>
<feature type="region of interest" description="Disordered" evidence="1">
    <location>
        <begin position="1"/>
        <end position="31"/>
    </location>
</feature>
<organism evidence="2 3">
    <name type="scientific">Methylobacterium tarhaniae</name>
    <dbReference type="NCBI Taxonomy" id="1187852"/>
    <lineage>
        <taxon>Bacteria</taxon>
        <taxon>Pseudomonadati</taxon>
        <taxon>Pseudomonadota</taxon>
        <taxon>Alphaproteobacteria</taxon>
        <taxon>Hyphomicrobiales</taxon>
        <taxon>Methylobacteriaceae</taxon>
        <taxon>Methylobacterium</taxon>
    </lineage>
</organism>
<protein>
    <submittedName>
        <fullName evidence="2">Uncharacterized protein</fullName>
    </submittedName>
</protein>
<dbReference type="AlphaFoldDB" id="A0A0J6SHV4"/>
<proteinExistence type="predicted"/>
<feature type="compositionally biased region" description="Basic and acidic residues" evidence="1">
    <location>
        <begin position="8"/>
        <end position="20"/>
    </location>
</feature>
<comment type="caution">
    <text evidence="2">The sequence shown here is derived from an EMBL/GenBank/DDBJ whole genome shotgun (WGS) entry which is preliminary data.</text>
</comment>
<reference evidence="2 3" key="1">
    <citation type="submission" date="2015-03" db="EMBL/GenBank/DDBJ databases">
        <title>Genome sequencing of Methylobacterium tarhaniae DSM 25844.</title>
        <authorList>
            <person name="Chaudhry V."/>
            <person name="Patil P.B."/>
        </authorList>
    </citation>
    <scope>NUCLEOTIDE SEQUENCE [LARGE SCALE GENOMIC DNA]</scope>
    <source>
        <strain evidence="2 3">DSM 25844</strain>
    </source>
</reference>
<gene>
    <name evidence="2" type="ORF">VQ03_25375</name>
</gene>
<dbReference type="EMBL" id="LABZ01000204">
    <property type="protein sequence ID" value="KMO33239.1"/>
    <property type="molecule type" value="Genomic_DNA"/>
</dbReference>
<dbReference type="Proteomes" id="UP000036449">
    <property type="component" value="Unassembled WGS sequence"/>
</dbReference>
<evidence type="ECO:0000313" key="3">
    <source>
        <dbReference type="Proteomes" id="UP000036449"/>
    </source>
</evidence>
<feature type="non-terminal residue" evidence="2">
    <location>
        <position position="102"/>
    </location>
</feature>
<accession>A0A0J6SHV4</accession>
<evidence type="ECO:0000313" key="2">
    <source>
        <dbReference type="EMBL" id="KMO33239.1"/>
    </source>
</evidence>
<dbReference type="PATRIC" id="fig|1187852.3.peg.2856"/>
<evidence type="ECO:0000256" key="1">
    <source>
        <dbReference type="SAM" id="MobiDB-lite"/>
    </source>
</evidence>
<keyword evidence="3" id="KW-1185">Reference proteome</keyword>